<comment type="caution">
    <text evidence="2">The sequence shown here is derived from an EMBL/GenBank/DDBJ whole genome shotgun (WGS) entry which is preliminary data.</text>
</comment>
<protein>
    <submittedName>
        <fullName evidence="2">Uncharacterized protein</fullName>
    </submittedName>
</protein>
<evidence type="ECO:0000313" key="2">
    <source>
        <dbReference type="EMBL" id="EEP67141.1"/>
    </source>
</evidence>
<evidence type="ECO:0000313" key="3">
    <source>
        <dbReference type="Proteomes" id="UP000003009"/>
    </source>
</evidence>
<organism evidence="2 3">
    <name type="scientific">Kingella oralis ATCC 51147</name>
    <dbReference type="NCBI Taxonomy" id="629741"/>
    <lineage>
        <taxon>Bacteria</taxon>
        <taxon>Pseudomonadati</taxon>
        <taxon>Pseudomonadota</taxon>
        <taxon>Betaproteobacteria</taxon>
        <taxon>Neisseriales</taxon>
        <taxon>Neisseriaceae</taxon>
        <taxon>Kingella</taxon>
    </lineage>
</organism>
<keyword evidence="3" id="KW-1185">Reference proteome</keyword>
<dbReference type="Proteomes" id="UP000003009">
    <property type="component" value="Unassembled WGS sequence"/>
</dbReference>
<dbReference type="GeneID" id="84907960"/>
<dbReference type="AlphaFoldDB" id="C4GLZ0"/>
<gene>
    <name evidence="2" type="ORF">GCWU000324_02714</name>
</gene>
<evidence type="ECO:0000256" key="1">
    <source>
        <dbReference type="SAM" id="MobiDB-lite"/>
    </source>
</evidence>
<proteinExistence type="predicted"/>
<feature type="region of interest" description="Disordered" evidence="1">
    <location>
        <begin position="1"/>
        <end position="32"/>
    </location>
</feature>
<accession>C4GLZ0</accession>
<sequence length="43" mass="4865">MVKATRKNQPQSTNPFQAAFSTPHIRQPENHLPQFSGCLVLPF</sequence>
<reference evidence="2" key="1">
    <citation type="submission" date="2009-04" db="EMBL/GenBank/DDBJ databases">
        <authorList>
            <person name="Weinstock G."/>
            <person name="Sodergren E."/>
            <person name="Clifton S."/>
            <person name="Fulton L."/>
            <person name="Fulton B."/>
            <person name="Courtney L."/>
            <person name="Fronick C."/>
            <person name="Harrison M."/>
            <person name="Strong C."/>
            <person name="Farmer C."/>
            <person name="Delahaunty K."/>
            <person name="Markovic C."/>
            <person name="Hall O."/>
            <person name="Minx P."/>
            <person name="Tomlinson C."/>
            <person name="Mitreva M."/>
            <person name="Nelson J."/>
            <person name="Hou S."/>
            <person name="Wollam A."/>
            <person name="Pepin K.H."/>
            <person name="Johnson M."/>
            <person name="Bhonagiri V."/>
            <person name="Nash W.E."/>
            <person name="Warren W."/>
            <person name="Chinwalla A."/>
            <person name="Mardis E.R."/>
            <person name="Wilson R.K."/>
        </authorList>
    </citation>
    <scope>NUCLEOTIDE SEQUENCE [LARGE SCALE GENOMIC DNA]</scope>
    <source>
        <strain evidence="2">ATCC 51147</strain>
    </source>
</reference>
<feature type="compositionally biased region" description="Polar residues" evidence="1">
    <location>
        <begin position="7"/>
        <end position="20"/>
    </location>
</feature>
<dbReference type="RefSeq" id="WP_003798181.1">
    <property type="nucleotide sequence ID" value="NZ_GG665873.1"/>
</dbReference>
<dbReference type="EMBL" id="ACJW02000005">
    <property type="protein sequence ID" value="EEP67141.1"/>
    <property type="molecule type" value="Genomic_DNA"/>
</dbReference>
<dbReference type="STRING" id="629741.GCWU000324_02714"/>
<dbReference type="HOGENOM" id="CLU_3234795_0_0_4"/>
<name>C4GLZ0_9NEIS</name>